<proteinExistence type="predicted"/>
<feature type="non-terminal residue" evidence="2">
    <location>
        <position position="93"/>
    </location>
</feature>
<protein>
    <submittedName>
        <fullName evidence="2">Uncharacterized protein</fullName>
    </submittedName>
</protein>
<dbReference type="AlphaFoldDB" id="A0A6J4Q308"/>
<reference evidence="2" key="1">
    <citation type="submission" date="2020-02" db="EMBL/GenBank/DDBJ databases">
        <authorList>
            <person name="Meier V. D."/>
        </authorList>
    </citation>
    <scope>NUCLEOTIDE SEQUENCE</scope>
    <source>
        <strain evidence="2">AVDCRST_MAG64</strain>
    </source>
</reference>
<feature type="compositionally biased region" description="Basic and acidic residues" evidence="1">
    <location>
        <begin position="1"/>
        <end position="19"/>
    </location>
</feature>
<accession>A0A6J4Q308</accession>
<feature type="compositionally biased region" description="Gly residues" evidence="1">
    <location>
        <begin position="24"/>
        <end position="33"/>
    </location>
</feature>
<sequence length="93" mass="9779">APGRPERATARGRRTEAFARRAGAGRGCHGHAGGDPLPGTDDADPKVGSARGGAAGRRTAERVRRPARHPELGVGDYRPRRRGRARGTGRPPV</sequence>
<name>A0A6J4Q308_9BACT</name>
<dbReference type="EMBL" id="CADCUQ010000738">
    <property type="protein sequence ID" value="CAA9426647.1"/>
    <property type="molecule type" value="Genomic_DNA"/>
</dbReference>
<feature type="compositionally biased region" description="Basic and acidic residues" evidence="1">
    <location>
        <begin position="58"/>
        <end position="71"/>
    </location>
</feature>
<feature type="region of interest" description="Disordered" evidence="1">
    <location>
        <begin position="1"/>
        <end position="93"/>
    </location>
</feature>
<evidence type="ECO:0000313" key="2">
    <source>
        <dbReference type="EMBL" id="CAA9426647.1"/>
    </source>
</evidence>
<gene>
    <name evidence="2" type="ORF">AVDCRST_MAG64-3211</name>
</gene>
<feature type="non-terminal residue" evidence="2">
    <location>
        <position position="1"/>
    </location>
</feature>
<organism evidence="2">
    <name type="scientific">uncultured Phycisphaerae bacterium</name>
    <dbReference type="NCBI Taxonomy" id="904963"/>
    <lineage>
        <taxon>Bacteria</taxon>
        <taxon>Pseudomonadati</taxon>
        <taxon>Planctomycetota</taxon>
        <taxon>Phycisphaerae</taxon>
        <taxon>environmental samples</taxon>
    </lineage>
</organism>
<evidence type="ECO:0000256" key="1">
    <source>
        <dbReference type="SAM" id="MobiDB-lite"/>
    </source>
</evidence>